<reference evidence="2 3" key="1">
    <citation type="submission" date="2016-03" db="EMBL/GenBank/DDBJ databases">
        <title>Comparative genomics of the ectomycorrhizal sister species Rhizopogon vinicolor and Rhizopogon vesiculosus (Basidiomycota: Boletales) reveals a divergence of the mating type B locus.</title>
        <authorList>
            <person name="Mujic A.B."/>
            <person name="Kuo A."/>
            <person name="Tritt A."/>
            <person name="Lipzen A."/>
            <person name="Chen C."/>
            <person name="Johnson J."/>
            <person name="Sharma A."/>
            <person name="Barry K."/>
            <person name="Grigoriev I.V."/>
            <person name="Spatafora J.W."/>
        </authorList>
    </citation>
    <scope>NUCLEOTIDE SEQUENCE [LARGE SCALE GENOMIC DNA]</scope>
    <source>
        <strain evidence="2 3">AM-OR11-056</strain>
    </source>
</reference>
<dbReference type="STRING" id="180088.A0A1J8Q132"/>
<evidence type="ECO:0000313" key="3">
    <source>
        <dbReference type="Proteomes" id="UP000183567"/>
    </source>
</evidence>
<proteinExistence type="predicted"/>
<feature type="compositionally biased region" description="Basic and acidic residues" evidence="1">
    <location>
        <begin position="206"/>
        <end position="219"/>
    </location>
</feature>
<feature type="region of interest" description="Disordered" evidence="1">
    <location>
        <begin position="195"/>
        <end position="219"/>
    </location>
</feature>
<protein>
    <submittedName>
        <fullName evidence="2">Uncharacterized protein</fullName>
    </submittedName>
</protein>
<evidence type="ECO:0000313" key="2">
    <source>
        <dbReference type="EMBL" id="OJA13691.1"/>
    </source>
</evidence>
<dbReference type="Proteomes" id="UP000183567">
    <property type="component" value="Unassembled WGS sequence"/>
</dbReference>
<organism evidence="2 3">
    <name type="scientific">Rhizopogon vesiculosus</name>
    <dbReference type="NCBI Taxonomy" id="180088"/>
    <lineage>
        <taxon>Eukaryota</taxon>
        <taxon>Fungi</taxon>
        <taxon>Dikarya</taxon>
        <taxon>Basidiomycota</taxon>
        <taxon>Agaricomycotina</taxon>
        <taxon>Agaricomycetes</taxon>
        <taxon>Agaricomycetidae</taxon>
        <taxon>Boletales</taxon>
        <taxon>Suillineae</taxon>
        <taxon>Rhizopogonaceae</taxon>
        <taxon>Rhizopogon</taxon>
    </lineage>
</organism>
<dbReference type="EMBL" id="LVVM01004048">
    <property type="protein sequence ID" value="OJA13691.1"/>
    <property type="molecule type" value="Genomic_DNA"/>
</dbReference>
<name>A0A1J8Q132_9AGAM</name>
<keyword evidence="3" id="KW-1185">Reference proteome</keyword>
<dbReference type="OrthoDB" id="201656at2759"/>
<evidence type="ECO:0000256" key="1">
    <source>
        <dbReference type="SAM" id="MobiDB-lite"/>
    </source>
</evidence>
<gene>
    <name evidence="2" type="ORF">AZE42_10001</name>
</gene>
<dbReference type="AlphaFoldDB" id="A0A1J8Q132"/>
<comment type="caution">
    <text evidence="2">The sequence shown here is derived from an EMBL/GenBank/DDBJ whole genome shotgun (WGS) entry which is preliminary data.</text>
</comment>
<accession>A0A1J8Q132</accession>
<sequence length="219" mass="23709">MDLLKNDEAVVSAAIALDPTRYDHTVKEAQTPRHEAEREFNGFVMFEDQSLDPSHDPQVPEEVFWRFCKGVRGAIATESLSAGLGFGHEIDLTRAGLAQTTMASVEIIRGIASGSVQRKESKTRKPLFGLGWLSKDNDKDKSKGKGKDPHVVAESPLGFTAYLKPPVYVGGSSVLVQVWAVGLDGADAQLVSVDLSSSKQPPADTSKGEVLRMTRNDIS</sequence>